<evidence type="ECO:0000256" key="9">
    <source>
        <dbReference type="ARBA" id="ARBA00023207"/>
    </source>
</evidence>
<feature type="region of interest" description="Disordered" evidence="13">
    <location>
        <begin position="229"/>
        <end position="248"/>
    </location>
</feature>
<keyword evidence="7 12" id="KW-0472">Membrane</keyword>
<dbReference type="STRING" id="113540.ENSSFOP00015008512"/>
<comment type="similarity">
    <text evidence="2 11">Belongs to the glypican family.</text>
</comment>
<keyword evidence="10 12" id="KW-0449">Lipoprotein</keyword>
<organism evidence="14 15">
    <name type="scientific">Scleropages formosus</name>
    <name type="common">Asian bonytongue</name>
    <name type="synonym">Osteoglossum formosum</name>
    <dbReference type="NCBI Taxonomy" id="113540"/>
    <lineage>
        <taxon>Eukaryota</taxon>
        <taxon>Metazoa</taxon>
        <taxon>Chordata</taxon>
        <taxon>Craniata</taxon>
        <taxon>Vertebrata</taxon>
        <taxon>Euteleostomi</taxon>
        <taxon>Actinopterygii</taxon>
        <taxon>Neopterygii</taxon>
        <taxon>Teleostei</taxon>
        <taxon>Osteoglossocephala</taxon>
        <taxon>Osteoglossomorpha</taxon>
        <taxon>Osteoglossiformes</taxon>
        <taxon>Osteoglossidae</taxon>
        <taxon>Scleropages</taxon>
    </lineage>
</organism>
<keyword evidence="5" id="KW-0732">Signal</keyword>
<evidence type="ECO:0000256" key="4">
    <source>
        <dbReference type="ARBA" id="ARBA00022622"/>
    </source>
</evidence>
<name>A0A0P7VUJ5_SCLFO</name>
<comment type="caution">
    <text evidence="14">The sequence shown here is derived from an EMBL/GenBank/DDBJ whole genome shotgun (WGS) entry which is preliminary data.</text>
</comment>
<dbReference type="GO" id="GO:0090263">
    <property type="term" value="P:positive regulation of canonical Wnt signaling pathway"/>
    <property type="evidence" value="ECO:0007669"/>
    <property type="project" value="TreeGrafter"/>
</dbReference>
<evidence type="ECO:0000256" key="2">
    <source>
        <dbReference type="ARBA" id="ARBA00010260"/>
    </source>
</evidence>
<evidence type="ECO:0000256" key="12">
    <source>
        <dbReference type="RuleBase" id="RU003519"/>
    </source>
</evidence>
<feature type="region of interest" description="Disordered" evidence="13">
    <location>
        <begin position="298"/>
        <end position="318"/>
    </location>
</feature>
<dbReference type="GO" id="GO:0016477">
    <property type="term" value="P:cell migration"/>
    <property type="evidence" value="ECO:0007669"/>
    <property type="project" value="TreeGrafter"/>
</dbReference>
<reference evidence="14 15" key="1">
    <citation type="submission" date="2015-08" db="EMBL/GenBank/DDBJ databases">
        <title>The genome of the Asian arowana (Scleropages formosus).</title>
        <authorList>
            <person name="Tan M.H."/>
            <person name="Gan H.M."/>
            <person name="Croft L.J."/>
            <person name="Austin C.M."/>
        </authorList>
    </citation>
    <scope>NUCLEOTIDE SEQUENCE [LARGE SCALE GENOMIC DNA]</scope>
    <source>
        <strain evidence="14">Aro1</strain>
    </source>
</reference>
<evidence type="ECO:0000256" key="1">
    <source>
        <dbReference type="ARBA" id="ARBA00004609"/>
    </source>
</evidence>
<keyword evidence="8" id="KW-0325">Glycoprotein</keyword>
<dbReference type="GO" id="GO:0005576">
    <property type="term" value="C:extracellular region"/>
    <property type="evidence" value="ECO:0007669"/>
    <property type="project" value="TreeGrafter"/>
</dbReference>
<evidence type="ECO:0000256" key="7">
    <source>
        <dbReference type="ARBA" id="ARBA00023136"/>
    </source>
</evidence>
<dbReference type="GO" id="GO:1905475">
    <property type="term" value="P:regulation of protein localization to membrane"/>
    <property type="evidence" value="ECO:0007669"/>
    <property type="project" value="TreeGrafter"/>
</dbReference>
<dbReference type="InterPro" id="IPR001863">
    <property type="entry name" value="Glypican"/>
</dbReference>
<feature type="compositionally biased region" description="Basic and acidic residues" evidence="13">
    <location>
        <begin position="298"/>
        <end position="313"/>
    </location>
</feature>
<evidence type="ECO:0000256" key="10">
    <source>
        <dbReference type="ARBA" id="ARBA00023288"/>
    </source>
</evidence>
<keyword evidence="9 12" id="KW-0357">Heparan sulfate</keyword>
<evidence type="ECO:0000256" key="13">
    <source>
        <dbReference type="SAM" id="MobiDB-lite"/>
    </source>
</evidence>
<comment type="function">
    <text evidence="12">Cell surface proteoglycan.</text>
</comment>
<accession>A0A0P7VUJ5</accession>
<evidence type="ECO:0000256" key="3">
    <source>
        <dbReference type="ARBA" id="ARBA00022475"/>
    </source>
</evidence>
<evidence type="ECO:0000256" key="6">
    <source>
        <dbReference type="ARBA" id="ARBA00022974"/>
    </source>
</evidence>
<dbReference type="PANTHER" id="PTHR10822:SF12">
    <property type="entry name" value="GLYPICAN-5"/>
    <property type="match status" value="1"/>
</dbReference>
<dbReference type="Proteomes" id="UP000034805">
    <property type="component" value="Unassembled WGS sequence"/>
</dbReference>
<dbReference type="Pfam" id="PF01153">
    <property type="entry name" value="Glypican"/>
    <property type="match status" value="1"/>
</dbReference>
<dbReference type="GO" id="GO:0005886">
    <property type="term" value="C:plasma membrane"/>
    <property type="evidence" value="ECO:0007669"/>
    <property type="project" value="UniProtKB-SubCell"/>
</dbReference>
<keyword evidence="4 12" id="KW-0336">GPI-anchor</keyword>
<evidence type="ECO:0000256" key="8">
    <source>
        <dbReference type="ARBA" id="ARBA00023180"/>
    </source>
</evidence>
<dbReference type="PANTHER" id="PTHR10822">
    <property type="entry name" value="GLYPICAN"/>
    <property type="match status" value="1"/>
</dbReference>
<keyword evidence="3" id="KW-1003">Cell membrane</keyword>
<dbReference type="EMBL" id="JARO02000660">
    <property type="protein sequence ID" value="KPP77807.1"/>
    <property type="molecule type" value="Genomic_DNA"/>
</dbReference>
<comment type="subcellular location">
    <subcellularLocation>
        <location evidence="1 12">Cell membrane</location>
        <topology evidence="1 12">Lipid-anchor</topology>
        <topology evidence="1 12">GPI-anchor</topology>
    </subcellularLocation>
</comment>
<sequence>MSEVFENLVKQAENYTSTLFTSAYRSLAPDAGGPVRQLFGDISLLALGSELEVEDVVRSFFEQLFPVVYRRVIDPDATAFGEDFAECLRVAGNRLGPFGGLPKQLARRLGRSVPPAQVFLQALHLGIEVINTTDHLQYTKECRRALLKMLYCPHCQGLTRSKPCTGYCLNVMRGCLASVAEVDAHWREFVRSLEDVSAGMQEHLDLEQALFGVRPLVAEALAHAQNNGPKLSAQNSIPLKAPERSAEETFSSRRREFINSLRLHRTFYGGLADQLCVGEVASEDGLSCWNGADVTKRWHREDDESPSGEEKTAPDQGQVKLPLPEEVLLFGPAALCHWPSLERLCWLAALCKNSVTLCGNQSDETPPCLLAGL</sequence>
<evidence type="ECO:0000313" key="14">
    <source>
        <dbReference type="EMBL" id="KPP77807.1"/>
    </source>
</evidence>
<evidence type="ECO:0000256" key="5">
    <source>
        <dbReference type="ARBA" id="ARBA00022729"/>
    </source>
</evidence>
<gene>
    <name evidence="14" type="ORF">Z043_102740</name>
</gene>
<keyword evidence="6 12" id="KW-0654">Proteoglycan</keyword>
<dbReference type="GO" id="GO:0098552">
    <property type="term" value="C:side of membrane"/>
    <property type="evidence" value="ECO:0007669"/>
    <property type="project" value="UniProtKB-KW"/>
</dbReference>
<evidence type="ECO:0000313" key="15">
    <source>
        <dbReference type="Proteomes" id="UP000034805"/>
    </source>
</evidence>
<evidence type="ECO:0000256" key="11">
    <source>
        <dbReference type="RuleBase" id="RU003518"/>
    </source>
</evidence>
<dbReference type="AlphaFoldDB" id="A0A0P7VUJ5"/>
<proteinExistence type="inferred from homology"/>
<dbReference type="GO" id="GO:0009986">
    <property type="term" value="C:cell surface"/>
    <property type="evidence" value="ECO:0007669"/>
    <property type="project" value="TreeGrafter"/>
</dbReference>
<dbReference type="PROSITE" id="PS01207">
    <property type="entry name" value="GLYPICAN"/>
    <property type="match status" value="1"/>
</dbReference>
<evidence type="ECO:0008006" key="16">
    <source>
        <dbReference type="Google" id="ProtNLM"/>
    </source>
</evidence>
<dbReference type="InterPro" id="IPR019803">
    <property type="entry name" value="Glypican_CS"/>
</dbReference>
<protein>
    <recommendedName>
        <fullName evidence="16">Glypican-5-like</fullName>
    </recommendedName>
</protein>